<evidence type="ECO:0000259" key="2">
    <source>
        <dbReference type="Pfam" id="PF09347"/>
    </source>
</evidence>
<name>A0A160PKC6_9HYPH</name>
<dbReference type="AlphaFoldDB" id="A0A160PKC6"/>
<evidence type="ECO:0000256" key="1">
    <source>
        <dbReference type="SAM" id="MobiDB-lite"/>
    </source>
</evidence>
<proteinExistence type="predicted"/>
<dbReference type="InterPro" id="IPR017792">
    <property type="entry name" value="UAAP1"/>
</dbReference>
<dbReference type="RefSeq" id="WP_096486523.1">
    <property type="nucleotide sequence ID" value="NZ_AP014809.1"/>
</dbReference>
<dbReference type="EMBL" id="AP014809">
    <property type="protein sequence ID" value="BAU92631.1"/>
    <property type="molecule type" value="Genomic_DNA"/>
</dbReference>
<organism evidence="3 4">
    <name type="scientific">Methylorubrum populi</name>
    <dbReference type="NCBI Taxonomy" id="223967"/>
    <lineage>
        <taxon>Bacteria</taxon>
        <taxon>Pseudomonadati</taxon>
        <taxon>Pseudomonadota</taxon>
        <taxon>Alphaproteobacteria</taxon>
        <taxon>Hyphomicrobiales</taxon>
        <taxon>Methylobacteriaceae</taxon>
        <taxon>Methylorubrum</taxon>
    </lineage>
</organism>
<dbReference type="OrthoDB" id="9772660at2"/>
<protein>
    <submittedName>
        <fullName evidence="3">Urea carboxylase-associated protein 2</fullName>
    </submittedName>
</protein>
<evidence type="ECO:0000313" key="4">
    <source>
        <dbReference type="Proteomes" id="UP000218288"/>
    </source>
</evidence>
<dbReference type="PANTHER" id="PTHR31527">
    <property type="entry name" value="RE64534P"/>
    <property type="match status" value="1"/>
</dbReference>
<feature type="domain" description="DUF1989" evidence="2">
    <location>
        <begin position="50"/>
        <end position="213"/>
    </location>
</feature>
<dbReference type="InterPro" id="IPR018959">
    <property type="entry name" value="DUF1989"/>
</dbReference>
<dbReference type="Pfam" id="PF09347">
    <property type="entry name" value="DUF1989"/>
    <property type="match status" value="1"/>
</dbReference>
<dbReference type="Proteomes" id="UP000218288">
    <property type="component" value="Chromosome"/>
</dbReference>
<evidence type="ECO:0000313" key="3">
    <source>
        <dbReference type="EMBL" id="BAU92631.1"/>
    </source>
</evidence>
<reference evidence="3 4" key="1">
    <citation type="journal article" date="2016" name="Genome Announc.">
        <title>Complete Genome Sequence of Methylobacterium populi P-1M, Isolated from Pink-Pigmented Household Biofilm.</title>
        <authorList>
            <person name="Morohoshi T."/>
            <person name="Ikeda T."/>
        </authorList>
    </citation>
    <scope>NUCLEOTIDE SEQUENCE [LARGE SCALE GENOMIC DNA]</scope>
    <source>
        <strain evidence="3 4">P-1M</strain>
    </source>
</reference>
<sequence length="270" mass="28649">MSNEASAIAENRRRYEELKRAGQGHAPRALPGPSPRGGVPLDATAILHRETIPGGWYWTTALKAGEALRLGLDYGLSSVALVAWSAADPSERLNYADTVKVQWTAALRKGRVLFSDMGRVMFSMIEDSCGAHDALTGGSDAASNAARYAGGPHRNTRDNLVLAALKSGLDRRDIPPCITFFAPVAVGPEGRLSWNAAGRAAGDFVDLRAEMDLTVALSNCPHPLDPAPDYAPNPVAVTRFRAPAPAADDLCRTATIEAVRGFENNAAAGF</sequence>
<accession>A0A160PKC6</accession>
<dbReference type="NCBIfam" id="TIGR03425">
    <property type="entry name" value="urea_degr_2"/>
    <property type="match status" value="1"/>
</dbReference>
<gene>
    <name evidence="3" type="ORF">MPPM_4026</name>
</gene>
<feature type="region of interest" description="Disordered" evidence="1">
    <location>
        <begin position="17"/>
        <end position="37"/>
    </location>
</feature>
<dbReference type="PANTHER" id="PTHR31527:SF0">
    <property type="entry name" value="RE64534P"/>
    <property type="match status" value="1"/>
</dbReference>